<proteinExistence type="inferred from homology"/>
<keyword evidence="4" id="KW-0238">DNA-binding</keyword>
<evidence type="ECO:0000256" key="5">
    <source>
        <dbReference type="ARBA" id="ARBA00023163"/>
    </source>
</evidence>
<keyword evidence="3" id="KW-0805">Transcription regulation</keyword>
<keyword evidence="8" id="KW-1185">Reference proteome</keyword>
<dbReference type="PANTHER" id="PTHR46577">
    <property type="entry name" value="HTH-TYPE TRANSCRIPTIONAL REGULATORY PROTEIN GABR"/>
    <property type="match status" value="1"/>
</dbReference>
<dbReference type="STRING" id="1147123.SAMN05443428_106107"/>
<dbReference type="Gene3D" id="3.90.1150.10">
    <property type="entry name" value="Aspartate Aminotransferase, domain 1"/>
    <property type="match status" value="1"/>
</dbReference>
<dbReference type="SUPFAM" id="SSF53383">
    <property type="entry name" value="PLP-dependent transferases"/>
    <property type="match status" value="1"/>
</dbReference>
<dbReference type="Gene3D" id="1.10.10.10">
    <property type="entry name" value="Winged helix-like DNA-binding domain superfamily/Winged helix DNA-binding domain"/>
    <property type="match status" value="1"/>
</dbReference>
<dbReference type="RefSeq" id="WP_078696098.1">
    <property type="nucleotide sequence ID" value="NZ_FUYH01000006.1"/>
</dbReference>
<dbReference type="PROSITE" id="PS50949">
    <property type="entry name" value="HTH_GNTR"/>
    <property type="match status" value="1"/>
</dbReference>
<evidence type="ECO:0000256" key="3">
    <source>
        <dbReference type="ARBA" id="ARBA00023015"/>
    </source>
</evidence>
<evidence type="ECO:0000256" key="4">
    <source>
        <dbReference type="ARBA" id="ARBA00023125"/>
    </source>
</evidence>
<dbReference type="CDD" id="cd07377">
    <property type="entry name" value="WHTH_GntR"/>
    <property type="match status" value="1"/>
</dbReference>
<dbReference type="Pfam" id="PF00392">
    <property type="entry name" value="GntR"/>
    <property type="match status" value="1"/>
</dbReference>
<accession>A0A1T4X683</accession>
<dbReference type="GO" id="GO:0003700">
    <property type="term" value="F:DNA-binding transcription factor activity"/>
    <property type="evidence" value="ECO:0007669"/>
    <property type="project" value="InterPro"/>
</dbReference>
<evidence type="ECO:0000256" key="1">
    <source>
        <dbReference type="ARBA" id="ARBA00005384"/>
    </source>
</evidence>
<dbReference type="InterPro" id="IPR015422">
    <property type="entry name" value="PyrdxlP-dep_Trfase_small"/>
</dbReference>
<dbReference type="Gene3D" id="3.40.640.10">
    <property type="entry name" value="Type I PLP-dependent aspartate aminotransferase-like (Major domain)"/>
    <property type="match status" value="1"/>
</dbReference>
<evidence type="ECO:0000259" key="6">
    <source>
        <dbReference type="PROSITE" id="PS50949"/>
    </source>
</evidence>
<reference evidence="8" key="1">
    <citation type="submission" date="2017-02" db="EMBL/GenBank/DDBJ databases">
        <authorList>
            <person name="Varghese N."/>
            <person name="Submissions S."/>
        </authorList>
    </citation>
    <scope>NUCLEOTIDE SEQUENCE [LARGE SCALE GENOMIC DNA]</scope>
    <source>
        <strain evidence="8">USBA 833</strain>
    </source>
</reference>
<dbReference type="PRINTS" id="PR00035">
    <property type="entry name" value="HTHGNTR"/>
</dbReference>
<dbReference type="SUPFAM" id="SSF46785">
    <property type="entry name" value="Winged helix' DNA-binding domain"/>
    <property type="match status" value="1"/>
</dbReference>
<evidence type="ECO:0000313" key="8">
    <source>
        <dbReference type="Proteomes" id="UP000190105"/>
    </source>
</evidence>
<dbReference type="InterPro" id="IPR036388">
    <property type="entry name" value="WH-like_DNA-bd_sf"/>
</dbReference>
<dbReference type="Pfam" id="PF00155">
    <property type="entry name" value="Aminotran_1_2"/>
    <property type="match status" value="1"/>
</dbReference>
<evidence type="ECO:0000313" key="7">
    <source>
        <dbReference type="EMBL" id="SKA85066.1"/>
    </source>
</evidence>
<dbReference type="CDD" id="cd00609">
    <property type="entry name" value="AAT_like"/>
    <property type="match status" value="1"/>
</dbReference>
<dbReference type="SMART" id="SM00345">
    <property type="entry name" value="HTH_GNTR"/>
    <property type="match status" value="1"/>
</dbReference>
<dbReference type="InterPro" id="IPR015424">
    <property type="entry name" value="PyrdxlP-dep_Trfase"/>
</dbReference>
<dbReference type="PANTHER" id="PTHR46577:SF1">
    <property type="entry name" value="HTH-TYPE TRANSCRIPTIONAL REGULATORY PROTEIN GABR"/>
    <property type="match status" value="1"/>
</dbReference>
<dbReference type="GO" id="GO:0003677">
    <property type="term" value="F:DNA binding"/>
    <property type="evidence" value="ECO:0007669"/>
    <property type="project" value="UniProtKB-KW"/>
</dbReference>
<protein>
    <submittedName>
        <fullName evidence="7">Transcriptional regulator, GntR family</fullName>
    </submittedName>
</protein>
<dbReference type="InterPro" id="IPR015421">
    <property type="entry name" value="PyrdxlP-dep_Trfase_major"/>
</dbReference>
<keyword evidence="5" id="KW-0804">Transcription</keyword>
<dbReference type="EMBL" id="FUYH01000006">
    <property type="protein sequence ID" value="SKA85066.1"/>
    <property type="molecule type" value="Genomic_DNA"/>
</dbReference>
<dbReference type="InterPro" id="IPR036390">
    <property type="entry name" value="WH_DNA-bd_sf"/>
</dbReference>
<keyword evidence="2" id="KW-0663">Pyridoxal phosphate</keyword>
<gene>
    <name evidence="7" type="ORF">SAMN05443428_106107</name>
</gene>
<feature type="domain" description="HTH gntR-type" evidence="6">
    <location>
        <begin position="11"/>
        <end position="79"/>
    </location>
</feature>
<sequence length="482" mass="55491">MFKDIKLCEDRPYYLQIKDYVKELILKGVYIKDDKLPSTRELSLILDVSRNTVIEAYKYLEDEGFIKNIPNKGAFVSYNSIIYDEGFNVKWEDKITDYAILSDELDTYKHDIKWKKGMISFKSISPDDNLFDMDDFKKSFLNILSTEERKILNYGYARGYKPLIDYLLKYMENKGVNIKNKDILITNGFTEGFDITLSALTKRGDRVICENPTHNTSIKIMNLHGLYIDGVKLNEDGIDTNILKDKLAESKAKLVFLVPSYHNPTGIVMSPEKRIEVYNIIKEFNVPVIEDGFNEELRYSGSHIAPLSAFCGSGNGVIYIGSFSKILFPGLRIGWILADKELINYLESIKRSRNIHTSFLDQAVLYEYLRGGNFEKYINKVRKVYKERYEFIVYCIKKYIPYKKLYGEGGLHVFLELDGINSRDVLSEAFKKGVIFTPGDIFYTDGGGENALRIGFSRVDIKDIEKGIKILGDIIKNMRKGD</sequence>
<dbReference type="GO" id="GO:0003824">
    <property type="term" value="F:catalytic activity"/>
    <property type="evidence" value="ECO:0007669"/>
    <property type="project" value="UniProtKB-ARBA"/>
</dbReference>
<dbReference type="Proteomes" id="UP000190105">
    <property type="component" value="Unassembled WGS sequence"/>
</dbReference>
<dbReference type="InterPro" id="IPR004839">
    <property type="entry name" value="Aminotransferase_I/II_large"/>
</dbReference>
<dbReference type="GO" id="GO:0030170">
    <property type="term" value="F:pyridoxal phosphate binding"/>
    <property type="evidence" value="ECO:0007669"/>
    <property type="project" value="InterPro"/>
</dbReference>
<comment type="similarity">
    <text evidence="1">In the C-terminal section; belongs to the class-I pyridoxal-phosphate-dependent aminotransferase family.</text>
</comment>
<dbReference type="InterPro" id="IPR051446">
    <property type="entry name" value="HTH_trans_reg/aminotransferase"/>
</dbReference>
<evidence type="ECO:0000256" key="2">
    <source>
        <dbReference type="ARBA" id="ARBA00022898"/>
    </source>
</evidence>
<dbReference type="OrthoDB" id="9802328at2"/>
<dbReference type="AlphaFoldDB" id="A0A1T4X683"/>
<name>A0A1T4X683_9CLOT</name>
<dbReference type="InterPro" id="IPR000524">
    <property type="entry name" value="Tscrpt_reg_HTH_GntR"/>
</dbReference>
<organism evidence="7 8">
    <name type="scientific">Caloramator quimbayensis</name>
    <dbReference type="NCBI Taxonomy" id="1147123"/>
    <lineage>
        <taxon>Bacteria</taxon>
        <taxon>Bacillati</taxon>
        <taxon>Bacillota</taxon>
        <taxon>Clostridia</taxon>
        <taxon>Eubacteriales</taxon>
        <taxon>Clostridiaceae</taxon>
        <taxon>Caloramator</taxon>
    </lineage>
</organism>